<reference evidence="1 2" key="1">
    <citation type="journal article" date="2022" name="bioRxiv">
        <title>The genome of the oomycete Peronosclerospora sorghi, a cosmopolitan pathogen of maize and sorghum, is inflated with dispersed pseudogenes.</title>
        <authorList>
            <person name="Fletcher K."/>
            <person name="Martin F."/>
            <person name="Isakeit T."/>
            <person name="Cavanaugh K."/>
            <person name="Magill C."/>
            <person name="Michelmore R."/>
        </authorList>
    </citation>
    <scope>NUCLEOTIDE SEQUENCE [LARGE SCALE GENOMIC DNA]</scope>
    <source>
        <strain evidence="1">P6</strain>
    </source>
</reference>
<evidence type="ECO:0000313" key="2">
    <source>
        <dbReference type="Proteomes" id="UP001163321"/>
    </source>
</evidence>
<organism evidence="1 2">
    <name type="scientific">Peronosclerospora sorghi</name>
    <dbReference type="NCBI Taxonomy" id="230839"/>
    <lineage>
        <taxon>Eukaryota</taxon>
        <taxon>Sar</taxon>
        <taxon>Stramenopiles</taxon>
        <taxon>Oomycota</taxon>
        <taxon>Peronosporomycetes</taxon>
        <taxon>Peronosporales</taxon>
        <taxon>Peronosporaceae</taxon>
        <taxon>Peronosclerospora</taxon>
    </lineage>
</organism>
<dbReference type="Proteomes" id="UP001163321">
    <property type="component" value="Chromosome 3"/>
</dbReference>
<gene>
    <name evidence="1" type="ORF">PsorP6_007427</name>
</gene>
<keyword evidence="2" id="KW-1185">Reference proteome</keyword>
<evidence type="ECO:0000313" key="1">
    <source>
        <dbReference type="EMBL" id="KAI9915708.1"/>
    </source>
</evidence>
<proteinExistence type="predicted"/>
<protein>
    <submittedName>
        <fullName evidence="1">Uncharacterized protein</fullName>
    </submittedName>
</protein>
<comment type="caution">
    <text evidence="1">The sequence shown here is derived from an EMBL/GenBank/DDBJ whole genome shotgun (WGS) entry which is preliminary data.</text>
</comment>
<sequence length="1458" mass="164627">MNEDIAASAPVEAENIAVCIRVRPMNERENRCRDAHALRCVPSMNVVSFMDPETGAPLSGKNNVFQYDEIFDASSDTHAIYARVGRRIVRSTLGGINGTIFAYGQTSSGKTFTMQGDGEMSFEPEAKTSHPGLLQLAVEDIFQFIETCADRDFLLRVSFLEIYNEVVRDLLNPTEKGANLKLREDPRKGVYVECHEKIITDYEDIVTLLQTGNQNRTVGQTAMNEKSSRSHSVFRIVIESKEKAESRRLSEDDVDGAVLVASLNLVDLAGSESLRHTGAEGIRQREAGNINKSLLTLARVINALATPGGGGQNAPFRDSKLTRLLQNSLGGNTRTLIICCVTPSDRFIEETKSTLQFAARAKDIKTVATVNEVLDDQTQLRRLKREVHELKKLTKSETLSALKAENKALIIEKNHNRSEITRLMGLILSSSSVAKANTTNRERKRRGKRMRETWGPGDFLDIQRDLQCPRKRHSPAKENRDPEPLLRILEDVDENPAKLNSPVINLSPSQHKPKRTGLDDSSKKLLDLFSSVLQSYHDKNCEDPIAAAEAIMEEKSAYLGDIERTHALDVLASIKTLMMTNIQSKRVMDEKLMLDLEVKELWSKLDSARFDSRSSETVSRVDELAEKFKSELDLTLESLDKARKRCRDLEVESANAQQMASEEISLLRYQLEILKVESNGLRQRFDRKNLQVAAIVNTLKSRLSLDNGNFMSSYNRSDGLEPILEDVNASQTVHRPTIEEEIVSPRSPEKKQSQVGPECYTEFIEKENNALRQTKLNTLSEQSDLASSNCEKKSQDSVSVAEQRERAIVDKLANELQSIMQELAQLQSDHEKAALEKAELQAETDKMCEEVEITQRQMREMSEKLMEKEHQAKVLQAQLNAKLMTISQMQARHEKEVDSMQQMIQELTSQNEQYSKARDDVTAELEKVSCEHSNCLEELRALESQLMQVSEEKITLAVAADEHKSKLREAQQEVLSAASTISMLQAELNKIQSEKASVEASKNAAEHNMQKLQTAWTSLQADYAAMVEQVQCRGTVLSQNESCATETNRLQQRLEVESIEREKLQLDIRSYEDMLLVLRKEAKQSSEKVLDLLEKVKLLETDLIASARTLEEKDKEVSRLTNALARIEEENEELRLQIKQRLVVTEEKEIALQEKISELEKQMNARELEHQSMVKTLENHLVATQQELYTKNEAWNEKLASAERPGACLIAEHSQLCDEVSRLRREVEVARQAKDAQAEEKVKAQGSCSELVEQVETMQRELEAANALWAEKQHDLVVQVDSIREELNEAQAKLKKYEEIAGGTMHGSNSCMQASAEVEKKMSELQQKYTAAQTQHATYEAKLKEMEAQLEMSENEVTAYRRELKSLAESLQSAEKQAATYHDELMVAQAAKESMEELIAKQKARIDKLDKVKMTTEIFDLFQTLKKGRADLQVTVCNLQKDLAQAEAALAQSKGKED</sequence>
<accession>A0ACC0WCP0</accession>
<name>A0ACC0WCP0_9STRA</name>
<dbReference type="EMBL" id="CM047582">
    <property type="protein sequence ID" value="KAI9915708.1"/>
    <property type="molecule type" value="Genomic_DNA"/>
</dbReference>